<comment type="caution">
    <text evidence="7">The sequence shown here is derived from an EMBL/GenBank/DDBJ whole genome shotgun (WGS) entry which is preliminary data.</text>
</comment>
<evidence type="ECO:0000313" key="8">
    <source>
        <dbReference type="Proteomes" id="UP001600894"/>
    </source>
</evidence>
<feature type="domain" description="O-antigen ligase-related" evidence="6">
    <location>
        <begin position="200"/>
        <end position="334"/>
    </location>
</feature>
<dbReference type="InterPro" id="IPR007016">
    <property type="entry name" value="O-antigen_ligase-rel_domated"/>
</dbReference>
<protein>
    <recommendedName>
        <fullName evidence="6">O-antigen ligase-related domain-containing protein</fullName>
    </recommendedName>
</protein>
<evidence type="ECO:0000256" key="4">
    <source>
        <dbReference type="ARBA" id="ARBA00023136"/>
    </source>
</evidence>
<evidence type="ECO:0000259" key="6">
    <source>
        <dbReference type="Pfam" id="PF04932"/>
    </source>
</evidence>
<feature type="transmembrane region" description="Helical" evidence="5">
    <location>
        <begin position="283"/>
        <end position="302"/>
    </location>
</feature>
<feature type="transmembrane region" description="Helical" evidence="5">
    <location>
        <begin position="118"/>
        <end position="138"/>
    </location>
</feature>
<feature type="transmembrane region" description="Helical" evidence="5">
    <location>
        <begin position="199"/>
        <end position="228"/>
    </location>
</feature>
<feature type="transmembrane region" description="Helical" evidence="5">
    <location>
        <begin position="353"/>
        <end position="370"/>
    </location>
</feature>
<evidence type="ECO:0000256" key="3">
    <source>
        <dbReference type="ARBA" id="ARBA00022989"/>
    </source>
</evidence>
<gene>
    <name evidence="7" type="ORF">F130042H8_31340</name>
</gene>
<feature type="transmembrane region" description="Helical" evidence="5">
    <location>
        <begin position="28"/>
        <end position="44"/>
    </location>
</feature>
<comment type="subcellular location">
    <subcellularLocation>
        <location evidence="1">Membrane</location>
        <topology evidence="1">Multi-pass membrane protein</topology>
    </subcellularLocation>
</comment>
<keyword evidence="3 5" id="KW-1133">Transmembrane helix</keyword>
<feature type="transmembrane region" description="Helical" evidence="5">
    <location>
        <begin position="56"/>
        <end position="74"/>
    </location>
</feature>
<feature type="transmembrane region" description="Helical" evidence="5">
    <location>
        <begin position="7"/>
        <end position="22"/>
    </location>
</feature>
<feature type="transmembrane region" description="Helical" evidence="5">
    <location>
        <begin position="240"/>
        <end position="262"/>
    </location>
</feature>
<feature type="transmembrane region" description="Helical" evidence="5">
    <location>
        <begin position="170"/>
        <end position="187"/>
    </location>
</feature>
<dbReference type="Pfam" id="PF04932">
    <property type="entry name" value="Wzy_C"/>
    <property type="match status" value="1"/>
</dbReference>
<evidence type="ECO:0000313" key="7">
    <source>
        <dbReference type="EMBL" id="GAA6270074.1"/>
    </source>
</evidence>
<accession>A0ABQ0B1B4</accession>
<evidence type="ECO:0000256" key="2">
    <source>
        <dbReference type="ARBA" id="ARBA00022692"/>
    </source>
</evidence>
<name>A0ABQ0B1B4_9FIRM</name>
<keyword evidence="4 5" id="KW-0472">Membrane</keyword>
<reference evidence="7 8" key="1">
    <citation type="submission" date="2024-04" db="EMBL/GenBank/DDBJ databases">
        <title>Defined microbial consortia suppress multidrug-resistant proinflammatory Enterobacteriaceae via ecological control.</title>
        <authorList>
            <person name="Furuichi M."/>
            <person name="Kawaguchi T."/>
            <person name="Pust M."/>
            <person name="Yasuma K."/>
            <person name="Plichta D."/>
            <person name="Hasegawa N."/>
            <person name="Ohya T."/>
            <person name="Bhattarai S."/>
            <person name="Sasajima S."/>
            <person name="Aoto Y."/>
            <person name="Tuganbaev T."/>
            <person name="Yaginuma M."/>
            <person name="Ueda M."/>
            <person name="Okahashi N."/>
            <person name="Amafuji K."/>
            <person name="Kiridooshi Y."/>
            <person name="Sugita K."/>
            <person name="Strazar M."/>
            <person name="Skelly A."/>
            <person name="Suda W."/>
            <person name="Hattori M."/>
            <person name="Nakamoto N."/>
            <person name="Caballero S."/>
            <person name="Norman J."/>
            <person name="Olle B."/>
            <person name="Tanoue T."/>
            <person name="Arita M."/>
            <person name="Bucci V."/>
            <person name="Atarashi K."/>
            <person name="Xavier R."/>
            <person name="Honda K."/>
        </authorList>
    </citation>
    <scope>NUCLEOTIDE SEQUENCE [LARGE SCALE GENOMIC DNA]</scope>
    <source>
        <strain evidence="8">f13</strain>
    </source>
</reference>
<evidence type="ECO:0000256" key="1">
    <source>
        <dbReference type="ARBA" id="ARBA00004141"/>
    </source>
</evidence>
<feature type="transmembrane region" description="Helical" evidence="5">
    <location>
        <begin position="86"/>
        <end position="106"/>
    </location>
</feature>
<dbReference type="EMBL" id="BAABXL010000001">
    <property type="protein sequence ID" value="GAA6270074.1"/>
    <property type="molecule type" value="Genomic_DNA"/>
</dbReference>
<keyword evidence="2 5" id="KW-0812">Transmembrane</keyword>
<organism evidence="7 8">
    <name type="scientific">Enterocloster alcoholdehydrogenati</name>
    <dbReference type="NCBI Taxonomy" id="2547410"/>
    <lineage>
        <taxon>Bacteria</taxon>
        <taxon>Bacillati</taxon>
        <taxon>Bacillota</taxon>
        <taxon>Clostridia</taxon>
        <taxon>Lachnospirales</taxon>
        <taxon>Lachnospiraceae</taxon>
        <taxon>Enterocloster</taxon>
    </lineage>
</organism>
<sequence length="403" mass="46583">MLNMLKLTYIITMTIAFTSNFMGANTNYYMRLIMGVLWVILWAIRSKGVLKTNRFLRYLLFPWLCIFLFTLFLWMINKPQFFDSSYVTRMCSNVLYCVVATLNAYIGIQFFGKDVLKLSFASLLISIGFNLISVWMTFGASNVLLYMTSVLTANYQYGSVMEAVAKSMEVQGATMALGVYFVYYLFFNCEVDTLHRLVPILLSLVGLYLGFKRVVVLGIAVVICILWVLKYKKNNIRNIIMYTFIVFIILSFGYIVIAKTGYISLIAEYFNVDLMGRNNIYRMAAELFEISPFYLGVGFGYAAKYLYDTTGFAVHSDIMRMYMELGFLPFIAWLWYYIYFIPQKVVTEFGTKFGKVCITITVFVFSTFLVENTLGLYPLHYALTLFTLLQLAVYENNAEYVEE</sequence>
<dbReference type="Proteomes" id="UP001600894">
    <property type="component" value="Unassembled WGS sequence"/>
</dbReference>
<proteinExistence type="predicted"/>
<keyword evidence="8" id="KW-1185">Reference proteome</keyword>
<feature type="transmembrane region" description="Helical" evidence="5">
    <location>
        <begin position="322"/>
        <end position="341"/>
    </location>
</feature>
<evidence type="ECO:0000256" key="5">
    <source>
        <dbReference type="SAM" id="Phobius"/>
    </source>
</evidence>